<evidence type="ECO:0000256" key="2">
    <source>
        <dbReference type="PROSITE-ProRule" id="PRU00285"/>
    </source>
</evidence>
<dbReference type="InterPro" id="IPR037913">
    <property type="entry name" value="ACD_IbpA/B"/>
</dbReference>
<keyword evidence="1" id="KW-0346">Stress response</keyword>
<keyword evidence="6" id="KW-1185">Reference proteome</keyword>
<evidence type="ECO:0000256" key="1">
    <source>
        <dbReference type="ARBA" id="ARBA00023016"/>
    </source>
</evidence>
<dbReference type="AlphaFoldDB" id="A0A143DBE0"/>
<evidence type="ECO:0000256" key="3">
    <source>
        <dbReference type="RuleBase" id="RU003616"/>
    </source>
</evidence>
<gene>
    <name evidence="5" type="ORF">AY555_01475</name>
</gene>
<sequence>MNTFDFSPLFRSGVGFDRLAHLAEATLRHSGEQAINWPPYNIEKTGEDSYAITLAVAGFPENDLDVEVRDDLLVVRGNRSPLAGDADAAQNNGYQGDRRYLHRGIAFRSFARHFQLADHMTVTGAHLENGLLTITLVREVPEASKPRHIAIATAAKTLPSAA</sequence>
<dbReference type="PANTHER" id="PTHR47062:SF1">
    <property type="entry name" value="SMALL HEAT SHOCK PROTEIN IBPA"/>
    <property type="match status" value="1"/>
</dbReference>
<dbReference type="RefSeq" id="WP_066132476.1">
    <property type="nucleotide sequence ID" value="NZ_CP014525.1"/>
</dbReference>
<protein>
    <submittedName>
        <fullName evidence="5">Heat-shock protein</fullName>
    </submittedName>
</protein>
<dbReference type="KEGG" id="hjo:AY555_01475"/>
<feature type="domain" description="SHSP" evidence="4">
    <location>
        <begin position="31"/>
        <end position="154"/>
    </location>
</feature>
<dbReference type="GeneID" id="53315828"/>
<dbReference type="Proteomes" id="UP000076066">
    <property type="component" value="Chromosome"/>
</dbReference>
<dbReference type="EMBL" id="CP014525">
    <property type="protein sequence ID" value="AMW34061.1"/>
    <property type="molecule type" value="Genomic_DNA"/>
</dbReference>
<dbReference type="Pfam" id="PF00011">
    <property type="entry name" value="HSP20"/>
    <property type="match status" value="1"/>
</dbReference>
<dbReference type="Gene3D" id="2.60.40.790">
    <property type="match status" value="1"/>
</dbReference>
<dbReference type="OrthoDB" id="9810618at2"/>
<evidence type="ECO:0000313" key="6">
    <source>
        <dbReference type="Proteomes" id="UP000076066"/>
    </source>
</evidence>
<dbReference type="SUPFAM" id="SSF49764">
    <property type="entry name" value="HSP20-like chaperones"/>
    <property type="match status" value="1"/>
</dbReference>
<evidence type="ECO:0000259" key="4">
    <source>
        <dbReference type="PROSITE" id="PS01031"/>
    </source>
</evidence>
<dbReference type="PROSITE" id="PS01031">
    <property type="entry name" value="SHSP"/>
    <property type="match status" value="1"/>
</dbReference>
<name>A0A143DBE0_9PROT</name>
<dbReference type="InterPro" id="IPR008978">
    <property type="entry name" value="HSP20-like_chaperone"/>
</dbReference>
<organism evidence="5 6">
    <name type="scientific">Haematospirillum jordaniae</name>
    <dbReference type="NCBI Taxonomy" id="1549855"/>
    <lineage>
        <taxon>Bacteria</taxon>
        <taxon>Pseudomonadati</taxon>
        <taxon>Pseudomonadota</taxon>
        <taxon>Alphaproteobacteria</taxon>
        <taxon>Rhodospirillales</taxon>
        <taxon>Novispirillaceae</taxon>
        <taxon>Haematospirillum</taxon>
    </lineage>
</organism>
<comment type="similarity">
    <text evidence="2 3">Belongs to the small heat shock protein (HSP20) family.</text>
</comment>
<dbReference type="InterPro" id="IPR002068">
    <property type="entry name" value="A-crystallin/Hsp20_dom"/>
</dbReference>
<dbReference type="CDD" id="cd06470">
    <property type="entry name" value="ACD_IbpA-B_like"/>
    <property type="match status" value="1"/>
</dbReference>
<evidence type="ECO:0000313" key="5">
    <source>
        <dbReference type="EMBL" id="AMW34061.1"/>
    </source>
</evidence>
<proteinExistence type="inferred from homology"/>
<accession>A0A143DBE0</accession>
<dbReference type="STRING" id="1549855.AY555_01475"/>
<reference evidence="5 6" key="1">
    <citation type="submission" date="2016-02" db="EMBL/GenBank/DDBJ databases">
        <title>Complete Genome of H5569, the type strain of the newly described species Haematospirillium jordaniae.</title>
        <authorList>
            <person name="Nicholson A.C."/>
            <person name="Humrighouse B.W."/>
            <person name="Loparov V."/>
            <person name="McQuiston J.R."/>
        </authorList>
    </citation>
    <scope>NUCLEOTIDE SEQUENCE [LARGE SCALE GENOMIC DNA]</scope>
    <source>
        <strain evidence="5 6">H5569</strain>
    </source>
</reference>
<dbReference type="PANTHER" id="PTHR47062">
    <property type="match status" value="1"/>
</dbReference>